<dbReference type="EMBL" id="MN740548">
    <property type="protein sequence ID" value="QHS77459.1"/>
    <property type="molecule type" value="Genomic_DNA"/>
</dbReference>
<organism evidence="1">
    <name type="scientific">viral metagenome</name>
    <dbReference type="NCBI Taxonomy" id="1070528"/>
    <lineage>
        <taxon>unclassified sequences</taxon>
        <taxon>metagenomes</taxon>
        <taxon>organismal metagenomes</taxon>
    </lineage>
</organism>
<dbReference type="AlphaFoldDB" id="A0A6C0ACN2"/>
<proteinExistence type="predicted"/>
<accession>A0A6C0ACN2</accession>
<protein>
    <submittedName>
        <fullName evidence="1">Uncharacterized protein</fullName>
    </submittedName>
</protein>
<reference evidence="1" key="1">
    <citation type="journal article" date="2020" name="Nature">
        <title>Giant virus diversity and host interactions through global metagenomics.</title>
        <authorList>
            <person name="Schulz F."/>
            <person name="Roux S."/>
            <person name="Paez-Espino D."/>
            <person name="Jungbluth S."/>
            <person name="Walsh D.A."/>
            <person name="Denef V.J."/>
            <person name="McMahon K.D."/>
            <person name="Konstantinidis K.T."/>
            <person name="Eloe-Fadrosh E.A."/>
            <person name="Kyrpides N.C."/>
            <person name="Woyke T."/>
        </authorList>
    </citation>
    <scope>NUCLEOTIDE SEQUENCE</scope>
    <source>
        <strain evidence="1">GVMAG-S-1004661-13</strain>
    </source>
</reference>
<evidence type="ECO:0000313" key="1">
    <source>
        <dbReference type="EMBL" id="QHS77459.1"/>
    </source>
</evidence>
<name>A0A6C0ACN2_9ZZZZ</name>
<sequence>MIDKKNINEEKMLKEINSYHYTDNKDVEQLKEDLKKMLKLENDVCKIRDEFKNYSFSEIYNSKCDEYMPYILNSPY</sequence>